<comment type="caution">
    <text evidence="1">The sequence shown here is derived from an EMBL/GenBank/DDBJ whole genome shotgun (WGS) entry which is preliminary data.</text>
</comment>
<dbReference type="Proteomes" id="UP000037069">
    <property type="component" value="Unassembled WGS sequence"/>
</dbReference>
<protein>
    <submittedName>
        <fullName evidence="1">Uncharacterized protein</fullName>
    </submittedName>
</protein>
<evidence type="ECO:0000313" key="1">
    <source>
        <dbReference type="EMBL" id="KNC21705.1"/>
    </source>
</evidence>
<dbReference type="AlphaFoldDB" id="A0A0L0BNP1"/>
<keyword evidence="2" id="KW-1185">Reference proteome</keyword>
<dbReference type="EMBL" id="JRES01001588">
    <property type="protein sequence ID" value="KNC21705.1"/>
    <property type="molecule type" value="Genomic_DNA"/>
</dbReference>
<proteinExistence type="predicted"/>
<gene>
    <name evidence="1" type="ORF">FF38_14044</name>
</gene>
<organism evidence="1 2">
    <name type="scientific">Lucilia cuprina</name>
    <name type="common">Green bottle fly</name>
    <name type="synonym">Australian sheep blowfly</name>
    <dbReference type="NCBI Taxonomy" id="7375"/>
    <lineage>
        <taxon>Eukaryota</taxon>
        <taxon>Metazoa</taxon>
        <taxon>Ecdysozoa</taxon>
        <taxon>Arthropoda</taxon>
        <taxon>Hexapoda</taxon>
        <taxon>Insecta</taxon>
        <taxon>Pterygota</taxon>
        <taxon>Neoptera</taxon>
        <taxon>Endopterygota</taxon>
        <taxon>Diptera</taxon>
        <taxon>Brachycera</taxon>
        <taxon>Muscomorpha</taxon>
        <taxon>Oestroidea</taxon>
        <taxon>Calliphoridae</taxon>
        <taxon>Luciliinae</taxon>
        <taxon>Lucilia</taxon>
    </lineage>
</organism>
<feature type="non-terminal residue" evidence="1">
    <location>
        <position position="1"/>
    </location>
</feature>
<name>A0A0L0BNP1_LUCCU</name>
<evidence type="ECO:0000313" key="2">
    <source>
        <dbReference type="Proteomes" id="UP000037069"/>
    </source>
</evidence>
<reference evidence="1 2" key="1">
    <citation type="journal article" date="2015" name="Nat. Commun.">
        <title>Lucilia cuprina genome unlocks parasitic fly biology to underpin future interventions.</title>
        <authorList>
            <person name="Anstead C.A."/>
            <person name="Korhonen P.K."/>
            <person name="Young N.D."/>
            <person name="Hall R.S."/>
            <person name="Jex A.R."/>
            <person name="Murali S.C."/>
            <person name="Hughes D.S."/>
            <person name="Lee S.F."/>
            <person name="Perry T."/>
            <person name="Stroehlein A.J."/>
            <person name="Ansell B.R."/>
            <person name="Breugelmans B."/>
            <person name="Hofmann A."/>
            <person name="Qu J."/>
            <person name="Dugan S."/>
            <person name="Lee S.L."/>
            <person name="Chao H."/>
            <person name="Dinh H."/>
            <person name="Han Y."/>
            <person name="Doddapaneni H.V."/>
            <person name="Worley K.C."/>
            <person name="Muzny D.M."/>
            <person name="Ioannidis P."/>
            <person name="Waterhouse R.M."/>
            <person name="Zdobnov E.M."/>
            <person name="James P.J."/>
            <person name="Bagnall N.H."/>
            <person name="Kotze A.C."/>
            <person name="Gibbs R.A."/>
            <person name="Richards S."/>
            <person name="Batterham P."/>
            <person name="Gasser R.B."/>
        </authorList>
    </citation>
    <scope>NUCLEOTIDE SEQUENCE [LARGE SCALE GENOMIC DNA]</scope>
    <source>
        <strain evidence="1 2">LS</strain>
        <tissue evidence="1">Full body</tissue>
    </source>
</reference>
<accession>A0A0L0BNP1</accession>
<sequence>VVDMAKLISVTGVKGRVAYTAVRGGDLIPVGTKKDVPHTKWIQERLEAGDIALFKAPKKPETPAEEVKK</sequence>